<name>A0ABT4I586_9ACTO</name>
<feature type="chain" id="PRO_5045288617" evidence="6">
    <location>
        <begin position="29"/>
        <end position="579"/>
    </location>
</feature>
<gene>
    <name evidence="8" type="ORF">OHJ16_01270</name>
</gene>
<feature type="region of interest" description="Disordered" evidence="5">
    <location>
        <begin position="342"/>
        <end position="429"/>
    </location>
</feature>
<dbReference type="PROSITE" id="PS51123">
    <property type="entry name" value="OMPA_2"/>
    <property type="match status" value="1"/>
</dbReference>
<dbReference type="InterPro" id="IPR006664">
    <property type="entry name" value="OMP_bac"/>
</dbReference>
<dbReference type="Pfam" id="PF00691">
    <property type="entry name" value="OmpA"/>
    <property type="match status" value="1"/>
</dbReference>
<dbReference type="InterPro" id="IPR036737">
    <property type="entry name" value="OmpA-like_sf"/>
</dbReference>
<dbReference type="InterPro" id="IPR050330">
    <property type="entry name" value="Bact_OuterMem_StrucFunc"/>
</dbReference>
<evidence type="ECO:0000313" key="9">
    <source>
        <dbReference type="Proteomes" id="UP001072034"/>
    </source>
</evidence>
<dbReference type="EMBL" id="JAPTMY010000002">
    <property type="protein sequence ID" value="MCZ0856681.1"/>
    <property type="molecule type" value="Genomic_DNA"/>
</dbReference>
<organism evidence="8 9">
    <name type="scientific">Actinomyces israelii</name>
    <dbReference type="NCBI Taxonomy" id="1659"/>
    <lineage>
        <taxon>Bacteria</taxon>
        <taxon>Bacillati</taxon>
        <taxon>Actinomycetota</taxon>
        <taxon>Actinomycetes</taxon>
        <taxon>Actinomycetales</taxon>
        <taxon>Actinomycetaceae</taxon>
        <taxon>Actinomyces</taxon>
    </lineage>
</organism>
<feature type="domain" description="OmpA-like" evidence="7">
    <location>
        <begin position="260"/>
        <end position="379"/>
    </location>
</feature>
<feature type="compositionally biased region" description="Basic and acidic residues" evidence="5">
    <location>
        <begin position="351"/>
        <end position="366"/>
    </location>
</feature>
<dbReference type="PANTHER" id="PTHR30329">
    <property type="entry name" value="STATOR ELEMENT OF FLAGELLAR MOTOR COMPLEX"/>
    <property type="match status" value="1"/>
</dbReference>
<evidence type="ECO:0000313" key="8">
    <source>
        <dbReference type="EMBL" id="MCZ0856681.1"/>
    </source>
</evidence>
<keyword evidence="9" id="KW-1185">Reference proteome</keyword>
<protein>
    <submittedName>
        <fullName evidence="8">OmpA family protein</fullName>
    </submittedName>
</protein>
<proteinExistence type="predicted"/>
<comment type="subcellular location">
    <subcellularLocation>
        <location evidence="1">Cell outer membrane</location>
    </subcellularLocation>
</comment>
<reference evidence="8" key="1">
    <citation type="submission" date="2022-10" db="EMBL/GenBank/DDBJ databases">
        <title>Genome sequence of Actinomyces israelii ATCC 10048.</title>
        <authorList>
            <person name="Watt R.M."/>
            <person name="Tong W.M."/>
        </authorList>
    </citation>
    <scope>NUCLEOTIDE SEQUENCE</scope>
    <source>
        <strain evidence="8">ATCC 10048</strain>
    </source>
</reference>
<dbReference type="PANTHER" id="PTHR30329:SF21">
    <property type="entry name" value="LIPOPROTEIN YIAD-RELATED"/>
    <property type="match status" value="1"/>
</dbReference>
<dbReference type="InterPro" id="IPR006311">
    <property type="entry name" value="TAT_signal"/>
</dbReference>
<feature type="region of interest" description="Disordered" evidence="5">
    <location>
        <begin position="38"/>
        <end position="69"/>
    </location>
</feature>
<dbReference type="PRINTS" id="PR01021">
    <property type="entry name" value="OMPADOMAIN"/>
</dbReference>
<dbReference type="SUPFAM" id="SSF103088">
    <property type="entry name" value="OmpA-like"/>
    <property type="match status" value="1"/>
</dbReference>
<evidence type="ECO:0000256" key="4">
    <source>
        <dbReference type="PROSITE-ProRule" id="PRU00473"/>
    </source>
</evidence>
<dbReference type="InterPro" id="IPR006665">
    <property type="entry name" value="OmpA-like"/>
</dbReference>
<evidence type="ECO:0000256" key="3">
    <source>
        <dbReference type="ARBA" id="ARBA00023237"/>
    </source>
</evidence>
<evidence type="ECO:0000256" key="1">
    <source>
        <dbReference type="ARBA" id="ARBA00004442"/>
    </source>
</evidence>
<keyword evidence="2 4" id="KW-0472">Membrane</keyword>
<sequence length="579" mass="58816">MTIKRGTAMQRRSFVSVSALTAAGALLAGCRGGLGSGSDGGVSGDSASDGASSGGGASDGASSDGGASAAPAEFQELEAHIMGQRVTARVSPLVRLDETATALVVELTRAADDAAVNDVQEFQHFDDILIASNYLGTPPLGTGADGVRLIDTAGAGRVWVAGSATGGGLNLKPGETAASAVIFAPVDIDQVTALIPQTGFVTVSVIGRDQADTAGISPEVLAEADKTLKDKSGPGEKAAVVDLERYTRAIDDSASTHTTDKDVTVTLASDVTFESDSYNLTDKADSQLQTVADQIAQYPDGGSLDIVGHTDDVADDAHNQTLSENRAAAVKDRLGQLTDLGKWQVSTTGKGESEPAVKDTTDEARAANRRVVTTITPTGGTQNGATPSSTSSAAPSSSSTPDGNLPESTGPAGKGPDGVTVPEPDGKGQVTFTLDHATRTGGLLTAQLTATTGPGGTGSTGLNMWLTDPLGPAITAIIQSARGETGGMGAVDKISEGLTLLADGQRVYPADYLPPGGDWHRPLTELSAAESLKEGATTTICVAWPDTGQDTLTLDHAAPRTRGISSYAYRLTDIPVTES</sequence>
<feature type="compositionally biased region" description="Low complexity" evidence="5">
    <location>
        <begin position="385"/>
        <end position="401"/>
    </location>
</feature>
<dbReference type="PROSITE" id="PS51257">
    <property type="entry name" value="PROKAR_LIPOPROTEIN"/>
    <property type="match status" value="1"/>
</dbReference>
<dbReference type="PROSITE" id="PS51318">
    <property type="entry name" value="TAT"/>
    <property type="match status" value="1"/>
</dbReference>
<evidence type="ECO:0000256" key="6">
    <source>
        <dbReference type="SAM" id="SignalP"/>
    </source>
</evidence>
<feature type="signal peptide" evidence="6">
    <location>
        <begin position="1"/>
        <end position="28"/>
    </location>
</feature>
<dbReference type="Proteomes" id="UP001072034">
    <property type="component" value="Unassembled WGS sequence"/>
</dbReference>
<dbReference type="Gene3D" id="3.30.1330.60">
    <property type="entry name" value="OmpA-like domain"/>
    <property type="match status" value="1"/>
</dbReference>
<keyword evidence="6" id="KW-0732">Signal</keyword>
<feature type="compositionally biased region" description="Polar residues" evidence="5">
    <location>
        <begin position="371"/>
        <end position="384"/>
    </location>
</feature>
<evidence type="ECO:0000256" key="2">
    <source>
        <dbReference type="ARBA" id="ARBA00023136"/>
    </source>
</evidence>
<dbReference type="CDD" id="cd07185">
    <property type="entry name" value="OmpA_C-like"/>
    <property type="match status" value="1"/>
</dbReference>
<comment type="caution">
    <text evidence="8">The sequence shown here is derived from an EMBL/GenBank/DDBJ whole genome shotgun (WGS) entry which is preliminary data.</text>
</comment>
<keyword evidence="3" id="KW-0998">Cell outer membrane</keyword>
<accession>A0ABT4I586</accession>
<evidence type="ECO:0000259" key="7">
    <source>
        <dbReference type="PROSITE" id="PS51123"/>
    </source>
</evidence>
<evidence type="ECO:0000256" key="5">
    <source>
        <dbReference type="SAM" id="MobiDB-lite"/>
    </source>
</evidence>
<feature type="compositionally biased region" description="Low complexity" evidence="5">
    <location>
        <begin position="59"/>
        <end position="69"/>
    </location>
</feature>